<keyword evidence="2" id="KW-1185">Reference proteome</keyword>
<dbReference type="PANTHER" id="PTHR40518">
    <property type="entry name" value="ACETOACETATE DECARBOXYLASE"/>
    <property type="match status" value="1"/>
</dbReference>
<evidence type="ECO:0000313" key="2">
    <source>
        <dbReference type="Proteomes" id="UP000293823"/>
    </source>
</evidence>
<proteinExistence type="predicted"/>
<dbReference type="SUPFAM" id="SSF160104">
    <property type="entry name" value="Acetoacetate decarboxylase-like"/>
    <property type="match status" value="1"/>
</dbReference>
<evidence type="ECO:0000313" key="1">
    <source>
        <dbReference type="EMBL" id="RYO54185.1"/>
    </source>
</evidence>
<sequence length="311" mass="34360">MSTSVSEEPAHHPVKRALAPWKLTAEVYMLFLTLKELPKNVHDELEGEVGGWDDKEKGTFKGGLGSVVVVRYRDTPVGPYDELLLVPGNFIVPQPTSTTSSHLPIKIPKKAQRISRIYVSQRTTTYNGRLNWNIPKHLARFSFSSPPTPPGASPPSSLTVQVFPPGTKDGDGGAPFFACTLKPWTLVPPIPLNTKYLPLSMAAAQPPLPAAPEYERSLSEVLGGAEVDEYDLDPKKEGAVLVGTEKWRAFDIAAITPRARGCWVEVHEKKDEEVVEEGGKEWWPRNLGSWSVGAWMEDVDWKLGEVVEWTG</sequence>
<protein>
    <submittedName>
        <fullName evidence="1">Uncharacterized protein</fullName>
    </submittedName>
</protein>
<accession>A0A4Q4RCA0</accession>
<name>A0A4Q4RCA0_9PLEO</name>
<comment type="caution">
    <text evidence="1">The sequence shown here is derived from an EMBL/GenBank/DDBJ whole genome shotgun (WGS) entry which is preliminary data.</text>
</comment>
<dbReference type="InterPro" id="IPR023375">
    <property type="entry name" value="ADC_dom_sf"/>
</dbReference>
<organism evidence="1 2">
    <name type="scientific">Alternaria arborescens</name>
    <dbReference type="NCBI Taxonomy" id="156630"/>
    <lineage>
        <taxon>Eukaryota</taxon>
        <taxon>Fungi</taxon>
        <taxon>Dikarya</taxon>
        <taxon>Ascomycota</taxon>
        <taxon>Pezizomycotina</taxon>
        <taxon>Dothideomycetes</taxon>
        <taxon>Pleosporomycetidae</taxon>
        <taxon>Pleosporales</taxon>
        <taxon>Pleosporineae</taxon>
        <taxon>Pleosporaceae</taxon>
        <taxon>Alternaria</taxon>
        <taxon>Alternaria sect. Alternaria</taxon>
    </lineage>
</organism>
<dbReference type="Proteomes" id="UP000293823">
    <property type="component" value="Unassembled WGS sequence"/>
</dbReference>
<reference evidence="2" key="1">
    <citation type="journal article" date="2019" name="bioRxiv">
        <title>Genomics, evolutionary history and diagnostics of the Alternaria alternata species group including apple and Asian pear pathotypes.</title>
        <authorList>
            <person name="Armitage A.D."/>
            <person name="Cockerton H.M."/>
            <person name="Sreenivasaprasad S."/>
            <person name="Woodhall J.W."/>
            <person name="Lane C.R."/>
            <person name="Harrison R.J."/>
            <person name="Clarkson J.P."/>
        </authorList>
    </citation>
    <scope>NUCLEOTIDE SEQUENCE [LARGE SCALE GENOMIC DNA]</scope>
    <source>
        <strain evidence="2">RGR 97.0016</strain>
    </source>
</reference>
<gene>
    <name evidence="1" type="ORF">AA0113_g9294</name>
</gene>
<dbReference type="EMBL" id="PEJP01000041">
    <property type="protein sequence ID" value="RYO54185.1"/>
    <property type="molecule type" value="Genomic_DNA"/>
</dbReference>
<dbReference type="PANTHER" id="PTHR40518:SF1">
    <property type="entry name" value="ACETOACETATE DECARBOXYLASE"/>
    <property type="match status" value="1"/>
</dbReference>
<dbReference type="OrthoDB" id="9970474at2759"/>
<dbReference type="AlphaFoldDB" id="A0A4Q4RCA0"/>